<evidence type="ECO:0000313" key="3">
    <source>
        <dbReference type="Proteomes" id="UP001165079"/>
    </source>
</evidence>
<dbReference type="GO" id="GO:0016747">
    <property type="term" value="F:acyltransferase activity, transferring groups other than amino-acyl groups"/>
    <property type="evidence" value="ECO:0007669"/>
    <property type="project" value="InterPro"/>
</dbReference>
<dbReference type="Proteomes" id="UP001165079">
    <property type="component" value="Unassembled WGS sequence"/>
</dbReference>
<sequence length="269" mass="29238">MTDVLDHGPTPSALLAAYQEQLRARILPDDKSTLDADGPLVRKTRHAGRGFLTYRDLGGLTGGDLDALIDRQREHWTALGRPVEWKLHGHDEPADLPARLAAAGFAPQDRETVIVGEVAGMAGEPVLAEGLRIREVTAHDDFVRIQRLMEAVWGVDCSWIPGDFAHEVSDEGDPAVIIVVEDAGGLVVCASWVRFHAGTEFASFHGGSTLAEWRGRGVYKATVAYRARLAAARGFRYVHVDASDDSRPILRRLGLFAVASTTPYVLTPA</sequence>
<dbReference type="SUPFAM" id="SSF55729">
    <property type="entry name" value="Acyl-CoA N-acyltransferases (Nat)"/>
    <property type="match status" value="1"/>
</dbReference>
<name>A0A9W6WC59_9ACTN</name>
<accession>A0A9W6WC59</accession>
<proteinExistence type="predicted"/>
<dbReference type="EMBL" id="BSTX01000004">
    <property type="protein sequence ID" value="GLZ80271.1"/>
    <property type="molecule type" value="Genomic_DNA"/>
</dbReference>
<reference evidence="2" key="1">
    <citation type="submission" date="2023-03" db="EMBL/GenBank/DDBJ databases">
        <title>Actinorhabdospora filicis NBRC 111898.</title>
        <authorList>
            <person name="Ichikawa N."/>
            <person name="Sato H."/>
            <person name="Tonouchi N."/>
        </authorList>
    </citation>
    <scope>NUCLEOTIDE SEQUENCE</scope>
    <source>
        <strain evidence="2">NBRC 111898</strain>
    </source>
</reference>
<evidence type="ECO:0000259" key="1">
    <source>
        <dbReference type="PROSITE" id="PS51186"/>
    </source>
</evidence>
<dbReference type="PROSITE" id="PS51186">
    <property type="entry name" value="GNAT"/>
    <property type="match status" value="1"/>
</dbReference>
<evidence type="ECO:0000313" key="2">
    <source>
        <dbReference type="EMBL" id="GLZ80271.1"/>
    </source>
</evidence>
<organism evidence="2 3">
    <name type="scientific">Actinorhabdospora filicis</name>
    <dbReference type="NCBI Taxonomy" id="1785913"/>
    <lineage>
        <taxon>Bacteria</taxon>
        <taxon>Bacillati</taxon>
        <taxon>Actinomycetota</taxon>
        <taxon>Actinomycetes</taxon>
        <taxon>Micromonosporales</taxon>
        <taxon>Micromonosporaceae</taxon>
        <taxon>Actinorhabdospora</taxon>
    </lineage>
</organism>
<dbReference type="RefSeq" id="WP_285665427.1">
    <property type="nucleotide sequence ID" value="NZ_BSTX01000004.1"/>
</dbReference>
<comment type="caution">
    <text evidence="2">The sequence shown here is derived from an EMBL/GenBank/DDBJ whole genome shotgun (WGS) entry which is preliminary data.</text>
</comment>
<dbReference type="InterPro" id="IPR016181">
    <property type="entry name" value="Acyl_CoA_acyltransferase"/>
</dbReference>
<dbReference type="InterPro" id="IPR000182">
    <property type="entry name" value="GNAT_dom"/>
</dbReference>
<keyword evidence="3" id="KW-1185">Reference proteome</keyword>
<dbReference type="Gene3D" id="3.40.630.30">
    <property type="match status" value="1"/>
</dbReference>
<protein>
    <submittedName>
        <fullName evidence="2">N-acetyltransferase</fullName>
    </submittedName>
</protein>
<feature type="domain" description="N-acetyltransferase" evidence="1">
    <location>
        <begin position="131"/>
        <end position="269"/>
    </location>
</feature>
<gene>
    <name evidence="2" type="ORF">Afil01_50780</name>
</gene>
<dbReference type="AlphaFoldDB" id="A0A9W6WC59"/>